<protein>
    <submittedName>
        <fullName evidence="3">Sulfate adenylyltransferase</fullName>
    </submittedName>
</protein>
<dbReference type="SUPFAM" id="SSF52374">
    <property type="entry name" value="Nucleotidylyl transferase"/>
    <property type="match status" value="1"/>
</dbReference>
<keyword evidence="4" id="KW-1185">Reference proteome</keyword>
<reference evidence="3" key="1">
    <citation type="submission" date="2022-06" db="EMBL/GenBank/DDBJ databases">
        <title>Helicobacter colisuis sp. nov.</title>
        <authorList>
            <person name="Papic B."/>
            <person name="Gruntar I."/>
        </authorList>
    </citation>
    <scope>NUCLEOTIDE SEQUENCE</scope>
    <source>
        <strain evidence="3">11154-15</strain>
    </source>
</reference>
<dbReference type="Pfam" id="PF01747">
    <property type="entry name" value="ATP-sulfurylase"/>
    <property type="match status" value="1"/>
</dbReference>
<dbReference type="PANTHER" id="PTHR43509:SF1">
    <property type="entry name" value="SULFATE ADENYLYLTRANSFERASE"/>
    <property type="match status" value="1"/>
</dbReference>
<evidence type="ECO:0000256" key="1">
    <source>
        <dbReference type="ARBA" id="ARBA00005048"/>
    </source>
</evidence>
<accession>A0ABT0TRT9</accession>
<evidence type="ECO:0000259" key="2">
    <source>
        <dbReference type="Pfam" id="PF01747"/>
    </source>
</evidence>
<dbReference type="Gene3D" id="3.10.400.10">
    <property type="entry name" value="Sulfate adenylyltransferase"/>
    <property type="match status" value="1"/>
</dbReference>
<dbReference type="PANTHER" id="PTHR43509">
    <property type="match status" value="1"/>
</dbReference>
<dbReference type="GO" id="GO:0016779">
    <property type="term" value="F:nucleotidyltransferase activity"/>
    <property type="evidence" value="ECO:0007669"/>
    <property type="project" value="UniProtKB-KW"/>
</dbReference>
<gene>
    <name evidence="3" type="ORF">NCR95_00340</name>
</gene>
<dbReference type="Proteomes" id="UP001057522">
    <property type="component" value="Unassembled WGS sequence"/>
</dbReference>
<keyword evidence="3" id="KW-0548">Nucleotidyltransferase</keyword>
<dbReference type="InterPro" id="IPR014729">
    <property type="entry name" value="Rossmann-like_a/b/a_fold"/>
</dbReference>
<dbReference type="Gene3D" id="3.40.50.620">
    <property type="entry name" value="HUPs"/>
    <property type="match status" value="1"/>
</dbReference>
<dbReference type="EMBL" id="JAMOKX010000001">
    <property type="protein sequence ID" value="MCL9818633.1"/>
    <property type="molecule type" value="Genomic_DNA"/>
</dbReference>
<dbReference type="InterPro" id="IPR015947">
    <property type="entry name" value="PUA-like_sf"/>
</dbReference>
<evidence type="ECO:0000313" key="4">
    <source>
        <dbReference type="Proteomes" id="UP001057522"/>
    </source>
</evidence>
<dbReference type="RefSeq" id="WP_250603126.1">
    <property type="nucleotide sequence ID" value="NZ_JAMOKX010000001.1"/>
</dbReference>
<name>A0ABT0TRT9_9HELI</name>
<dbReference type="SUPFAM" id="SSF88697">
    <property type="entry name" value="PUA domain-like"/>
    <property type="match status" value="1"/>
</dbReference>
<organism evidence="3 4">
    <name type="scientific">Helicobacter colisuis</name>
    <dbReference type="NCBI Taxonomy" id="2949739"/>
    <lineage>
        <taxon>Bacteria</taxon>
        <taxon>Pseudomonadati</taxon>
        <taxon>Campylobacterota</taxon>
        <taxon>Epsilonproteobacteria</taxon>
        <taxon>Campylobacterales</taxon>
        <taxon>Helicobacteraceae</taxon>
        <taxon>Helicobacter</taxon>
    </lineage>
</organism>
<sequence>MESPRKNKTLFIDKEALFALYLCKEGLLAPINHLMNENEMQQSEKNQILPLSFILAPAGKRNQEILQNVSKGETLSLICDHQVCGELVVDSTFCIDKKQRLMQITGGDIYSKKAQDIYKRLGDFAVCGDYELYPQITYPINKGIKETILQIKKNIQASSITAMMLDVSPITRIHERIFRLILDENELLVLFLFKKQKEDLLSFQIRKQCLEYVIENYLPKNRIIIFPLNDIYLFEGTHGILLNAIISQNLGCDKMVIGETHPNLAFYYEKQKVYSVFDTTKEIKIRIKFLSEFVYCQQCKTIVSVKTCPHGKHHHINYHARFIQGILQSGLIPPTILVRKEVSAKILAYLFPNRFSNLIKQFGTMFADNGIIAEQNEEDFYIKLSLLYQTHSLN</sequence>
<keyword evidence="3" id="KW-0808">Transferase</keyword>
<comment type="pathway">
    <text evidence="1">Sulfur metabolism; hydrogen sulfide biosynthesis; sulfite from sulfate: step 1/3.</text>
</comment>
<dbReference type="InterPro" id="IPR024951">
    <property type="entry name" value="Sulfurylase_cat_dom"/>
</dbReference>
<comment type="caution">
    <text evidence="3">The sequence shown here is derived from an EMBL/GenBank/DDBJ whole genome shotgun (WGS) entry which is preliminary data.</text>
</comment>
<feature type="domain" description="Sulphate adenylyltransferase catalytic" evidence="2">
    <location>
        <begin position="150"/>
        <end position="347"/>
    </location>
</feature>
<proteinExistence type="predicted"/>
<evidence type="ECO:0000313" key="3">
    <source>
        <dbReference type="EMBL" id="MCL9818633.1"/>
    </source>
</evidence>